<dbReference type="Proteomes" id="UP001221757">
    <property type="component" value="Unassembled WGS sequence"/>
</dbReference>
<organism evidence="2 3">
    <name type="scientific">Mycena rosella</name>
    <name type="common">Pink bonnet</name>
    <name type="synonym">Agaricus rosellus</name>
    <dbReference type="NCBI Taxonomy" id="1033263"/>
    <lineage>
        <taxon>Eukaryota</taxon>
        <taxon>Fungi</taxon>
        <taxon>Dikarya</taxon>
        <taxon>Basidiomycota</taxon>
        <taxon>Agaricomycotina</taxon>
        <taxon>Agaricomycetes</taxon>
        <taxon>Agaricomycetidae</taxon>
        <taxon>Agaricales</taxon>
        <taxon>Marasmiineae</taxon>
        <taxon>Mycenaceae</taxon>
        <taxon>Mycena</taxon>
    </lineage>
</organism>
<feature type="compositionally biased region" description="Low complexity" evidence="1">
    <location>
        <begin position="221"/>
        <end position="234"/>
    </location>
</feature>
<feature type="compositionally biased region" description="Basic and acidic residues" evidence="1">
    <location>
        <begin position="144"/>
        <end position="157"/>
    </location>
</feature>
<sequence length="516" mass="56645">MRADAKRTPSATAQPPRPSHLRVTPCLRVTPRVRVARRRPRVRKRPATLTSTTLARAPHISSTSTPILRSSAYTSRHSRAHRTIPALPAELRQEPAPHHHPLCRKPFRTNLRTCQPAATQGNGKRVKEWKEWEGRRGYRGMRDAEGAGYETRGEGRKAEHRRGRAGTRKQVRDGRGDEEAGGMRGEDPEARWREDEGRVWRIAFICDAHVGRGTRRRRSITRMGISGTGEDTSTGGDGTRNGERKRHDANGGKSRNRGYDDDDAGCAETAAEGADDAERDGEDVYGKEMDWMQGRKDVPNTTMFSLASAGITVFAHPGANACSMPCRESDGRAEGLNDAGRFFAYSLGAVRTAGSARTRCGAGRKEGYKDADKAVTQHNRRACKSHWSPSAAGCGLRSVCKADGLLRRVRVDVFENGVREREGLPIHDVRSEVDALGGGTHVERRATRTSGAPRAGIARALASRVIKASVCVRSSVGDWFMARSRDLNAYMNRESTMSTEENKPGGGWSTLATCNN</sequence>
<feature type="compositionally biased region" description="Basic residues" evidence="1">
    <location>
        <begin position="158"/>
        <end position="169"/>
    </location>
</feature>
<evidence type="ECO:0000313" key="3">
    <source>
        <dbReference type="Proteomes" id="UP001221757"/>
    </source>
</evidence>
<reference evidence="2" key="1">
    <citation type="submission" date="2023-03" db="EMBL/GenBank/DDBJ databases">
        <title>Massive genome expansion in bonnet fungi (Mycena s.s.) driven by repeated elements and novel gene families across ecological guilds.</title>
        <authorList>
            <consortium name="Lawrence Berkeley National Laboratory"/>
            <person name="Harder C.B."/>
            <person name="Miyauchi S."/>
            <person name="Viragh M."/>
            <person name="Kuo A."/>
            <person name="Thoen E."/>
            <person name="Andreopoulos B."/>
            <person name="Lu D."/>
            <person name="Skrede I."/>
            <person name="Drula E."/>
            <person name="Henrissat B."/>
            <person name="Morin E."/>
            <person name="Kohler A."/>
            <person name="Barry K."/>
            <person name="LaButti K."/>
            <person name="Morin E."/>
            <person name="Salamov A."/>
            <person name="Lipzen A."/>
            <person name="Mereny Z."/>
            <person name="Hegedus B."/>
            <person name="Baldrian P."/>
            <person name="Stursova M."/>
            <person name="Weitz H."/>
            <person name="Taylor A."/>
            <person name="Grigoriev I.V."/>
            <person name="Nagy L.G."/>
            <person name="Martin F."/>
            <person name="Kauserud H."/>
        </authorList>
    </citation>
    <scope>NUCLEOTIDE SEQUENCE</scope>
    <source>
        <strain evidence="2">CBHHK067</strain>
    </source>
</reference>
<accession>A0AAD7C341</accession>
<evidence type="ECO:0000313" key="2">
    <source>
        <dbReference type="EMBL" id="KAJ7637783.1"/>
    </source>
</evidence>
<feature type="region of interest" description="Disordered" evidence="1">
    <location>
        <begin position="57"/>
        <end position="79"/>
    </location>
</feature>
<evidence type="ECO:0000256" key="1">
    <source>
        <dbReference type="SAM" id="MobiDB-lite"/>
    </source>
</evidence>
<feature type="region of interest" description="Disordered" evidence="1">
    <location>
        <begin position="144"/>
        <end position="192"/>
    </location>
</feature>
<dbReference type="EMBL" id="JARKIE010000452">
    <property type="protein sequence ID" value="KAJ7637783.1"/>
    <property type="molecule type" value="Genomic_DNA"/>
</dbReference>
<feature type="region of interest" description="Disordered" evidence="1">
    <location>
        <begin position="1"/>
        <end position="22"/>
    </location>
</feature>
<feature type="compositionally biased region" description="Basic and acidic residues" evidence="1">
    <location>
        <begin position="240"/>
        <end position="250"/>
    </location>
</feature>
<comment type="caution">
    <text evidence="2">The sequence shown here is derived from an EMBL/GenBank/DDBJ whole genome shotgun (WGS) entry which is preliminary data.</text>
</comment>
<name>A0AAD7C341_MYCRO</name>
<keyword evidence="3" id="KW-1185">Reference proteome</keyword>
<feature type="compositionally biased region" description="Polar residues" evidence="1">
    <location>
        <begin position="57"/>
        <end position="75"/>
    </location>
</feature>
<feature type="region of interest" description="Disordered" evidence="1">
    <location>
        <begin position="495"/>
        <end position="516"/>
    </location>
</feature>
<feature type="region of interest" description="Disordered" evidence="1">
    <location>
        <begin position="213"/>
        <end position="280"/>
    </location>
</feature>
<gene>
    <name evidence="2" type="ORF">B0H17DRAFT_1149386</name>
</gene>
<protein>
    <submittedName>
        <fullName evidence="2">Uncharacterized protein</fullName>
    </submittedName>
</protein>
<dbReference type="AlphaFoldDB" id="A0AAD7C341"/>
<proteinExistence type="predicted"/>